<evidence type="ECO:0000256" key="13">
    <source>
        <dbReference type="PROSITE-ProRule" id="PRU01373"/>
    </source>
</evidence>
<keyword evidence="10" id="KW-0012">Acyltransferase</keyword>
<dbReference type="EMBL" id="CP046172">
    <property type="protein sequence ID" value="QIS16842.1"/>
    <property type="molecule type" value="Genomic_DNA"/>
</dbReference>
<proteinExistence type="predicted"/>
<dbReference type="KEGG" id="nah:F5544_45195"/>
<evidence type="ECO:0000256" key="7">
    <source>
        <dbReference type="ARBA" id="ARBA00023136"/>
    </source>
</evidence>
<evidence type="ECO:0000256" key="2">
    <source>
        <dbReference type="ARBA" id="ARBA00022475"/>
    </source>
</evidence>
<dbReference type="PROSITE" id="PS52029">
    <property type="entry name" value="LD_TPASE"/>
    <property type="match status" value="1"/>
</dbReference>
<evidence type="ECO:0000256" key="11">
    <source>
        <dbReference type="ARBA" id="ARBA00023316"/>
    </source>
</evidence>
<dbReference type="SUPFAM" id="SSF141523">
    <property type="entry name" value="L,D-transpeptidase catalytic domain-like"/>
    <property type="match status" value="1"/>
</dbReference>
<keyword evidence="3" id="KW-0808">Transferase</keyword>
<dbReference type="Gene3D" id="2.40.440.10">
    <property type="entry name" value="L,D-transpeptidase catalytic domain-like"/>
    <property type="match status" value="1"/>
</dbReference>
<evidence type="ECO:0000313" key="16">
    <source>
        <dbReference type="EMBL" id="QIS16842.1"/>
    </source>
</evidence>
<dbReference type="AlphaFoldDB" id="A0A6G9YUF7"/>
<keyword evidence="6 13" id="KW-0573">Peptidoglycan synthesis</keyword>
<keyword evidence="17" id="KW-1185">Reference proteome</keyword>
<dbReference type="UniPathway" id="UPA00219"/>
<accession>A0A6G9YUF7</accession>
<dbReference type="PANTHER" id="PTHR30582:SF2">
    <property type="entry name" value="L,D-TRANSPEPTIDASE YCIB-RELATED"/>
    <property type="match status" value="1"/>
</dbReference>
<evidence type="ECO:0000256" key="5">
    <source>
        <dbReference type="ARBA" id="ARBA00022960"/>
    </source>
</evidence>
<dbReference type="Proteomes" id="UP000503540">
    <property type="component" value="Chromosome"/>
</dbReference>
<dbReference type="Pfam" id="PF03734">
    <property type="entry name" value="YkuD"/>
    <property type="match status" value="1"/>
</dbReference>
<feature type="active site" description="Proton donor/acceptor" evidence="13">
    <location>
        <position position="309"/>
    </location>
</feature>
<evidence type="ECO:0000256" key="3">
    <source>
        <dbReference type="ARBA" id="ARBA00022679"/>
    </source>
</evidence>
<keyword evidence="9" id="KW-0449">Lipoprotein</keyword>
<dbReference type="CDD" id="cd16913">
    <property type="entry name" value="YkuD_like"/>
    <property type="match status" value="1"/>
</dbReference>
<feature type="active site" description="Nucleophile" evidence="13">
    <location>
        <position position="327"/>
    </location>
</feature>
<evidence type="ECO:0000256" key="4">
    <source>
        <dbReference type="ARBA" id="ARBA00022729"/>
    </source>
</evidence>
<reference evidence="16 17" key="1">
    <citation type="journal article" date="2019" name="ACS Chem. Biol.">
        <title>Identification and Mobilization of a Cryptic Antibiotic Biosynthesis Gene Locus from a Human-Pathogenic Nocardia Isolate.</title>
        <authorList>
            <person name="Herisse M."/>
            <person name="Ishida K."/>
            <person name="Porter J.L."/>
            <person name="Howden B."/>
            <person name="Hertweck C."/>
            <person name="Stinear T.P."/>
            <person name="Pidot S.J."/>
        </authorList>
    </citation>
    <scope>NUCLEOTIDE SEQUENCE [LARGE SCALE GENOMIC DNA]</scope>
    <source>
        <strain evidence="16 17">AUSMDU00012717</strain>
    </source>
</reference>
<evidence type="ECO:0000256" key="14">
    <source>
        <dbReference type="SAM" id="Phobius"/>
    </source>
</evidence>
<keyword evidence="7 14" id="KW-0472">Membrane</keyword>
<dbReference type="PANTHER" id="PTHR30582">
    <property type="entry name" value="L,D-TRANSPEPTIDASE"/>
    <property type="match status" value="1"/>
</dbReference>
<dbReference type="FunFam" id="2.40.440.10:FF:000005">
    <property type="entry name" value="L,D-transpeptidase 2"/>
    <property type="match status" value="1"/>
</dbReference>
<dbReference type="Gene3D" id="2.60.40.3710">
    <property type="match status" value="1"/>
</dbReference>
<dbReference type="GO" id="GO:0071555">
    <property type="term" value="P:cell wall organization"/>
    <property type="evidence" value="ECO:0007669"/>
    <property type="project" value="UniProtKB-UniRule"/>
</dbReference>
<dbReference type="InterPro" id="IPR050979">
    <property type="entry name" value="LD-transpeptidase"/>
</dbReference>
<evidence type="ECO:0000313" key="17">
    <source>
        <dbReference type="Proteomes" id="UP000503540"/>
    </source>
</evidence>
<evidence type="ECO:0000256" key="12">
    <source>
        <dbReference type="ARBA" id="ARBA00060592"/>
    </source>
</evidence>
<keyword evidence="11 13" id="KW-0961">Cell wall biogenesis/degradation</keyword>
<dbReference type="InterPro" id="IPR038063">
    <property type="entry name" value="Transpep_catalytic_dom"/>
</dbReference>
<evidence type="ECO:0000256" key="1">
    <source>
        <dbReference type="ARBA" id="ARBA00004752"/>
    </source>
</evidence>
<dbReference type="InterPro" id="IPR005490">
    <property type="entry name" value="LD_TPept_cat_dom"/>
</dbReference>
<keyword evidence="14" id="KW-0812">Transmembrane</keyword>
<name>A0A6G9YUF7_9NOCA</name>
<evidence type="ECO:0000256" key="6">
    <source>
        <dbReference type="ARBA" id="ARBA00022984"/>
    </source>
</evidence>
<keyword evidence="14" id="KW-1133">Transmembrane helix</keyword>
<keyword evidence="2" id="KW-1003">Cell membrane</keyword>
<keyword evidence="8" id="KW-0564">Palmitate</keyword>
<dbReference type="InterPro" id="IPR041280">
    <property type="entry name" value="Big_10"/>
</dbReference>
<sequence length="368" mass="40259">MCRSTHRTVCWNYSRIPLAYAHRRTVGMSEGRAVKIRGALRRRPRTKERNLPRRRVCGARDGMDEKPMHAALYNRTPLPSRRERRLSRRLRQGLLLTAACAAAGAAIVAPAQADTGLPGLLGSGSSGNAVQPPQQPNFAPPSINVADGDTVGVAQPIVISFKDPVPDHATAEKFIKITSSKKAPGHFYWRGDQQVRWRPDQFWPDNTDVKVEAGGTTTSFKIGDALVSTADDTTHQMTITRNGEVIKTMPIAMGKTKHETPNGTYYVGEQLRKMIMDSSTYGVPTTDPEGYKVEVEYASRISYSGIFVHAAPWSVAQQGNSNASHGCINVSTENAKWFFENAKKGDPVVVQNTKGGTLSPSDGLGDWN</sequence>
<keyword evidence="4" id="KW-0732">Signal</keyword>
<evidence type="ECO:0000256" key="8">
    <source>
        <dbReference type="ARBA" id="ARBA00023139"/>
    </source>
</evidence>
<evidence type="ECO:0000259" key="15">
    <source>
        <dbReference type="PROSITE" id="PS52029"/>
    </source>
</evidence>
<comment type="pathway">
    <text evidence="12">Glycan biosynthesis.</text>
</comment>
<keyword evidence="5 13" id="KW-0133">Cell shape</keyword>
<dbReference type="Pfam" id="PF17964">
    <property type="entry name" value="Big_10"/>
    <property type="match status" value="1"/>
</dbReference>
<evidence type="ECO:0000256" key="10">
    <source>
        <dbReference type="ARBA" id="ARBA00023315"/>
    </source>
</evidence>
<gene>
    <name evidence="16" type="ORF">F5544_45195</name>
</gene>
<feature type="transmembrane region" description="Helical" evidence="14">
    <location>
        <begin position="93"/>
        <end position="111"/>
    </location>
</feature>
<comment type="pathway">
    <text evidence="1 13">Cell wall biogenesis; peptidoglycan biosynthesis.</text>
</comment>
<dbReference type="GO" id="GO:0016746">
    <property type="term" value="F:acyltransferase activity"/>
    <property type="evidence" value="ECO:0007669"/>
    <property type="project" value="UniProtKB-KW"/>
</dbReference>
<organism evidence="16 17">
    <name type="scientific">Nocardia arthritidis</name>
    <dbReference type="NCBI Taxonomy" id="228602"/>
    <lineage>
        <taxon>Bacteria</taxon>
        <taxon>Bacillati</taxon>
        <taxon>Actinomycetota</taxon>
        <taxon>Actinomycetes</taxon>
        <taxon>Mycobacteriales</taxon>
        <taxon>Nocardiaceae</taxon>
        <taxon>Nocardia</taxon>
    </lineage>
</organism>
<feature type="domain" description="L,D-TPase catalytic" evidence="15">
    <location>
        <begin position="226"/>
        <end position="351"/>
    </location>
</feature>
<dbReference type="GO" id="GO:0005576">
    <property type="term" value="C:extracellular region"/>
    <property type="evidence" value="ECO:0007669"/>
    <property type="project" value="TreeGrafter"/>
</dbReference>
<dbReference type="GO" id="GO:0018104">
    <property type="term" value="P:peptidoglycan-protein cross-linking"/>
    <property type="evidence" value="ECO:0007669"/>
    <property type="project" value="TreeGrafter"/>
</dbReference>
<protein>
    <submittedName>
        <fullName evidence="16">L,D-transpeptidase family protein</fullName>
    </submittedName>
</protein>
<dbReference type="GO" id="GO:0071972">
    <property type="term" value="F:peptidoglycan L,D-transpeptidase activity"/>
    <property type="evidence" value="ECO:0007669"/>
    <property type="project" value="TreeGrafter"/>
</dbReference>
<dbReference type="GO" id="GO:0008360">
    <property type="term" value="P:regulation of cell shape"/>
    <property type="evidence" value="ECO:0007669"/>
    <property type="project" value="UniProtKB-UniRule"/>
</dbReference>
<evidence type="ECO:0000256" key="9">
    <source>
        <dbReference type="ARBA" id="ARBA00023288"/>
    </source>
</evidence>